<dbReference type="InterPro" id="IPR036770">
    <property type="entry name" value="Ankyrin_rpt-contain_sf"/>
</dbReference>
<feature type="compositionally biased region" description="Polar residues" evidence="5">
    <location>
        <begin position="484"/>
        <end position="509"/>
    </location>
</feature>
<feature type="region of interest" description="Disordered" evidence="5">
    <location>
        <begin position="558"/>
        <end position="583"/>
    </location>
</feature>
<organism evidence="6 7">
    <name type="scientific">Etheostoma spectabile</name>
    <name type="common">orangethroat darter</name>
    <dbReference type="NCBI Taxonomy" id="54343"/>
    <lineage>
        <taxon>Eukaryota</taxon>
        <taxon>Metazoa</taxon>
        <taxon>Chordata</taxon>
        <taxon>Craniata</taxon>
        <taxon>Vertebrata</taxon>
        <taxon>Euteleostomi</taxon>
        <taxon>Actinopterygii</taxon>
        <taxon>Neopterygii</taxon>
        <taxon>Teleostei</taxon>
        <taxon>Neoteleostei</taxon>
        <taxon>Acanthomorphata</taxon>
        <taxon>Eupercaria</taxon>
        <taxon>Perciformes</taxon>
        <taxon>Percoidei</taxon>
        <taxon>Percidae</taxon>
        <taxon>Etheostomatinae</taxon>
        <taxon>Etheostoma</taxon>
    </lineage>
</organism>
<reference evidence="6 7" key="1">
    <citation type="submission" date="2019-08" db="EMBL/GenBank/DDBJ databases">
        <title>A chromosome-level genome assembly, high-density linkage maps, and genome scans reveal the genomic architecture of hybrid incompatibilities underlying speciation via character displacement in darters (Percidae: Etheostominae).</title>
        <authorList>
            <person name="Moran R.L."/>
            <person name="Catchen J.M."/>
            <person name="Fuller R.C."/>
        </authorList>
    </citation>
    <scope>NUCLEOTIDE SEQUENCE [LARGE SCALE GENOMIC DNA]</scope>
    <source>
        <strain evidence="6">EspeVRDwgs_2016</strain>
        <tissue evidence="6">Muscle</tissue>
    </source>
</reference>
<dbReference type="SMART" id="SM00248">
    <property type="entry name" value="ANK"/>
    <property type="match status" value="3"/>
</dbReference>
<dbReference type="InterPro" id="IPR002110">
    <property type="entry name" value="Ankyrin_rpt"/>
</dbReference>
<evidence type="ECO:0000256" key="4">
    <source>
        <dbReference type="PROSITE-ProRule" id="PRU00023"/>
    </source>
</evidence>
<dbReference type="Gene3D" id="1.25.40.20">
    <property type="entry name" value="Ankyrin repeat-containing domain"/>
    <property type="match status" value="1"/>
</dbReference>
<dbReference type="PANTHER" id="PTHR24156">
    <property type="entry name" value="ANK_REP_REGION DOMAIN-CONTAINING PROTEIN"/>
    <property type="match status" value="1"/>
</dbReference>
<comment type="caution">
    <text evidence="6">The sequence shown here is derived from an EMBL/GenBank/DDBJ whole genome shotgun (WGS) entry which is preliminary data.</text>
</comment>
<feature type="compositionally biased region" description="Basic residues" evidence="5">
    <location>
        <begin position="649"/>
        <end position="662"/>
    </location>
</feature>
<feature type="repeat" description="ANK" evidence="4">
    <location>
        <begin position="234"/>
        <end position="267"/>
    </location>
</feature>
<keyword evidence="2" id="KW-0677">Repeat</keyword>
<dbReference type="EMBL" id="VOFY01000008">
    <property type="protein sequence ID" value="KAA8590120.1"/>
    <property type="molecule type" value="Genomic_DNA"/>
</dbReference>
<accession>A0A5J5DB30</accession>
<evidence type="ECO:0000256" key="3">
    <source>
        <dbReference type="ARBA" id="ARBA00023043"/>
    </source>
</evidence>
<dbReference type="PANTHER" id="PTHR24156:SF6">
    <property type="entry name" value="ANKYRIN REPEAT DOMAIN 34C"/>
    <property type="match status" value="1"/>
</dbReference>
<feature type="repeat" description="ANK" evidence="4">
    <location>
        <begin position="193"/>
        <end position="233"/>
    </location>
</feature>
<feature type="compositionally biased region" description="Polar residues" evidence="5">
    <location>
        <begin position="625"/>
        <end position="635"/>
    </location>
</feature>
<evidence type="ECO:0000256" key="2">
    <source>
        <dbReference type="ARBA" id="ARBA00022737"/>
    </source>
</evidence>
<dbReference type="SUPFAM" id="SSF48403">
    <property type="entry name" value="Ankyrin repeat"/>
    <property type="match status" value="1"/>
</dbReference>
<feature type="region of interest" description="Disordered" evidence="5">
    <location>
        <begin position="309"/>
        <end position="350"/>
    </location>
</feature>
<feature type="compositionally biased region" description="Polar residues" evidence="5">
    <location>
        <begin position="558"/>
        <end position="577"/>
    </location>
</feature>
<feature type="region of interest" description="Disordered" evidence="5">
    <location>
        <begin position="614"/>
        <end position="679"/>
    </location>
</feature>
<feature type="region of interest" description="Disordered" evidence="5">
    <location>
        <begin position="371"/>
        <end position="393"/>
    </location>
</feature>
<feature type="compositionally biased region" description="Polar residues" evidence="5">
    <location>
        <begin position="371"/>
        <end position="381"/>
    </location>
</feature>
<dbReference type="InterPro" id="IPR042637">
    <property type="entry name" value="AN34A/B/C"/>
</dbReference>
<dbReference type="Proteomes" id="UP000327493">
    <property type="component" value="Chromosome 8"/>
</dbReference>
<feature type="region of interest" description="Disordered" evidence="5">
    <location>
        <begin position="484"/>
        <end position="544"/>
    </location>
</feature>
<evidence type="ECO:0000256" key="1">
    <source>
        <dbReference type="ARBA" id="ARBA00010029"/>
    </source>
</evidence>
<name>A0A5J5DB30_9PERO</name>
<comment type="similarity">
    <text evidence="1">Belongs to the ANKRD34 family.</text>
</comment>
<dbReference type="AlphaFoldDB" id="A0A5J5DB30"/>
<dbReference type="Pfam" id="PF12796">
    <property type="entry name" value="Ank_2"/>
    <property type="match status" value="1"/>
</dbReference>
<dbReference type="PROSITE" id="PS50297">
    <property type="entry name" value="ANK_REP_REGION"/>
    <property type="match status" value="1"/>
</dbReference>
<evidence type="ECO:0000313" key="7">
    <source>
        <dbReference type="Proteomes" id="UP000327493"/>
    </source>
</evidence>
<feature type="compositionally biased region" description="Low complexity" evidence="5">
    <location>
        <begin position="329"/>
        <end position="339"/>
    </location>
</feature>
<keyword evidence="3 4" id="KW-0040">ANK repeat</keyword>
<gene>
    <name evidence="6" type="ORF">FQN60_014054</name>
</gene>
<sequence>MVDMTLPSSGHAEGAGLVRESSSNEVGPERHKMAHGTYPQSYFGLLDADDKRLPFHPFQSHISRVRELLAQWEHKQGSQFFGPYEHTRNQDGDEFSFSSTQLPTTASLGKRSCCMRIADVSVLPGANELWHWSDPWAIMSLLTRRSVIGREMADILELRTDGNSLLKAVWLRRLRLTRLLLEGGAYINESNERGETPLMVACMSTHTDQQSVSKSKLVKYLLDNQADPNIQDKAGRTALMHACIHKAGHEVVDHLLSNGADPSLDDRSGASTLVYAINADDKKTLKLLLDACKAKGKEIIIITTDKSPSGTKTTKQYLNVPPSPELDESSSPSYCTSPSDINVTASPTPEHEQQNLVFSFQTKLKTSTSAAKLVNGPTSPTRRPANPKRARLPQLKRLQSEPWGLIAPSVLAAAAAHEESKKASSDEDVVAGVNGLSLSKRSALSRQSSVDGKDSLFPLVGEQPCKMTTSLSCPLTSKASYERSLSQQQPLARRSTVPTEQDSSCSSGLVSLRDTMHRRRLGNDHYDSDSQLYSDSGMLDSPKVPMERRKLNTSPLAMLTNSKESLDINTSPSSPSTAHRRAPGLLERRGSGTLLLDHISHTRPGHLPPLNINPNPPIPDIGASSKPSSPLTTGIRSIAPVAPNTPKRGSLKSKKKLVRRHSMQVEQMKQLSDFEELAH</sequence>
<evidence type="ECO:0000313" key="6">
    <source>
        <dbReference type="EMBL" id="KAA8590120.1"/>
    </source>
</evidence>
<dbReference type="PROSITE" id="PS50088">
    <property type="entry name" value="ANK_REPEAT"/>
    <property type="match status" value="2"/>
</dbReference>
<feature type="region of interest" description="Disordered" evidence="5">
    <location>
        <begin position="1"/>
        <end position="31"/>
    </location>
</feature>
<proteinExistence type="inferred from homology"/>
<keyword evidence="7" id="KW-1185">Reference proteome</keyword>
<evidence type="ECO:0000256" key="5">
    <source>
        <dbReference type="SAM" id="MobiDB-lite"/>
    </source>
</evidence>
<protein>
    <submittedName>
        <fullName evidence="6">Uncharacterized protein</fullName>
    </submittedName>
</protein>